<dbReference type="Gene3D" id="2.60.120.10">
    <property type="entry name" value="Jelly Rolls"/>
    <property type="match status" value="1"/>
</dbReference>
<dbReference type="EMBL" id="LLXZ01000104">
    <property type="protein sequence ID" value="KRR07150.1"/>
    <property type="molecule type" value="Genomic_DNA"/>
</dbReference>
<dbReference type="InterPro" id="IPR011051">
    <property type="entry name" value="RmlC_Cupin_sf"/>
</dbReference>
<keyword evidence="3" id="KW-1185">Reference proteome</keyword>
<evidence type="ECO:0000259" key="1">
    <source>
        <dbReference type="Pfam" id="PF07883"/>
    </source>
</evidence>
<keyword evidence="2" id="KW-0413">Isomerase</keyword>
<dbReference type="AlphaFoldDB" id="A0A0R3LJ16"/>
<dbReference type="PANTHER" id="PTHR36114">
    <property type="entry name" value="16.7 KDA PROTEIN IN WHIE LOCUS"/>
    <property type="match status" value="1"/>
</dbReference>
<feature type="domain" description="Cupin type-2" evidence="1">
    <location>
        <begin position="31"/>
        <end position="96"/>
    </location>
</feature>
<gene>
    <name evidence="2" type="ORF">CQ12_30635</name>
</gene>
<protein>
    <submittedName>
        <fullName evidence="2">Mannose-6-phosphate isomerase</fullName>
    </submittedName>
</protein>
<evidence type="ECO:0000313" key="2">
    <source>
        <dbReference type="EMBL" id="KRR07150.1"/>
    </source>
</evidence>
<evidence type="ECO:0000313" key="3">
    <source>
        <dbReference type="Proteomes" id="UP000050863"/>
    </source>
</evidence>
<dbReference type="GO" id="GO:0016853">
    <property type="term" value="F:isomerase activity"/>
    <property type="evidence" value="ECO:0007669"/>
    <property type="project" value="UniProtKB-KW"/>
</dbReference>
<dbReference type="InterPro" id="IPR052044">
    <property type="entry name" value="PKS_Associated_Protein"/>
</dbReference>
<dbReference type="SUPFAM" id="SSF51182">
    <property type="entry name" value="RmlC-like cupins"/>
    <property type="match status" value="1"/>
</dbReference>
<dbReference type="CDD" id="cd02226">
    <property type="entry name" value="cupin_YdbB-like"/>
    <property type="match status" value="1"/>
</dbReference>
<reference evidence="2 3" key="1">
    <citation type="submission" date="2014-03" db="EMBL/GenBank/DDBJ databases">
        <title>Bradyrhizobium valentinum sp. nov., isolated from effective nodules of Lupinus mariae-josephae, a lupine endemic of basic-lime soils in Eastern Spain.</title>
        <authorList>
            <person name="Duran D."/>
            <person name="Rey L."/>
            <person name="Navarro A."/>
            <person name="Busquets A."/>
            <person name="Imperial J."/>
            <person name="Ruiz-Argueso T."/>
        </authorList>
    </citation>
    <scope>NUCLEOTIDE SEQUENCE [LARGE SCALE GENOMIC DNA]</scope>
    <source>
        <strain evidence="2 3">PAC68</strain>
    </source>
</reference>
<name>A0A0R3LJ16_9BRAD</name>
<dbReference type="InterPro" id="IPR014710">
    <property type="entry name" value="RmlC-like_jellyroll"/>
</dbReference>
<dbReference type="OrthoDB" id="9794183at2"/>
<organism evidence="2 3">
    <name type="scientific">Bradyrhizobium jicamae</name>
    <dbReference type="NCBI Taxonomy" id="280332"/>
    <lineage>
        <taxon>Bacteria</taxon>
        <taxon>Pseudomonadati</taxon>
        <taxon>Pseudomonadota</taxon>
        <taxon>Alphaproteobacteria</taxon>
        <taxon>Hyphomicrobiales</taxon>
        <taxon>Nitrobacteraceae</taxon>
        <taxon>Bradyrhizobium</taxon>
    </lineage>
</organism>
<dbReference type="PANTHER" id="PTHR36114:SF1">
    <property type="entry name" value="16.7 KDA PROTEIN IN WHIE LOCUS"/>
    <property type="match status" value="1"/>
</dbReference>
<dbReference type="Pfam" id="PF07883">
    <property type="entry name" value="Cupin_2"/>
    <property type="match status" value="1"/>
</dbReference>
<comment type="caution">
    <text evidence="2">The sequence shown here is derived from an EMBL/GenBank/DDBJ whole genome shotgun (WGS) entry which is preliminary data.</text>
</comment>
<dbReference type="STRING" id="280332.CQ12_30635"/>
<dbReference type="RefSeq" id="WP_057836497.1">
    <property type="nucleotide sequence ID" value="NZ_LLXZ01000104.1"/>
</dbReference>
<dbReference type="Proteomes" id="UP000050863">
    <property type="component" value="Unassembled WGS sequence"/>
</dbReference>
<proteinExistence type="predicted"/>
<dbReference type="InterPro" id="IPR013096">
    <property type="entry name" value="Cupin_2"/>
</dbReference>
<sequence>MKDKISLTDKLSTFNEYWSPRTVAQLNDYDVMVVKVKDEFVWHKHDDTDDFFLVLKGVLDIQLRDRTITLGPGEMYIVPKGVEHRPVAREEVHLLLIEPTGTPNTGDAKTAAPHKTA</sequence>
<accession>A0A0R3LJ16</accession>